<organism evidence="6 7">
    <name type="scientific">Lederbergia galactosidilytica</name>
    <dbReference type="NCBI Taxonomy" id="217031"/>
    <lineage>
        <taxon>Bacteria</taxon>
        <taxon>Bacillati</taxon>
        <taxon>Bacillota</taxon>
        <taxon>Bacilli</taxon>
        <taxon>Bacillales</taxon>
        <taxon>Bacillaceae</taxon>
        <taxon>Lederbergia</taxon>
    </lineage>
</organism>
<comment type="similarity">
    <text evidence="5">Belongs to the TatC family.</text>
</comment>
<keyword evidence="5" id="KW-0813">Transport</keyword>
<dbReference type="GO" id="GO:0009977">
    <property type="term" value="F:proton motive force dependent protein transmembrane transporter activity"/>
    <property type="evidence" value="ECO:0007669"/>
    <property type="project" value="TreeGrafter"/>
</dbReference>
<keyword evidence="5" id="KW-1003">Cell membrane</keyword>
<proteinExistence type="inferred from homology"/>
<keyword evidence="2 5" id="KW-0812">Transmembrane</keyword>
<sequence length="256" mass="29489">MKNCDESENQNDNMSILEHIEELRKRLMIIVVFFVLASIIGFFLSQPLIRYLQEASAVQELVMNAFKPTDPFKVYMQTTFLIGILLTSPVILYQLWAFISPGLLARERRATLSYIPVSVLLFLAGISFSYFILFPFVIRFMLNLSGSMGIETTIGINEYFQFLFQITIPFGLLFQLPVLLLFLTRLGIITPEYLTKIRKYAYFVLLVIAAFITPPDVLSHMMVTVPLLILYEISVWISKIGYKKAQKAKQRAEQEE</sequence>
<dbReference type="PRINTS" id="PR01840">
    <property type="entry name" value="TATCFAMILY"/>
</dbReference>
<dbReference type="GO" id="GO:0043953">
    <property type="term" value="P:protein transport by the Tat complex"/>
    <property type="evidence" value="ECO:0007669"/>
    <property type="project" value="UniProtKB-UniRule"/>
</dbReference>
<feature type="transmembrane region" description="Helical" evidence="5">
    <location>
        <begin position="162"/>
        <end position="188"/>
    </location>
</feature>
<dbReference type="PROSITE" id="PS01218">
    <property type="entry name" value="TATC"/>
    <property type="match status" value="1"/>
</dbReference>
<dbReference type="GO" id="GO:0065002">
    <property type="term" value="P:intracellular protein transmembrane transport"/>
    <property type="evidence" value="ECO:0007669"/>
    <property type="project" value="TreeGrafter"/>
</dbReference>
<feature type="transmembrane region" description="Helical" evidence="5">
    <location>
        <begin position="74"/>
        <end position="99"/>
    </location>
</feature>
<evidence type="ECO:0000313" key="7">
    <source>
        <dbReference type="Proteomes" id="UP000053881"/>
    </source>
</evidence>
<comment type="subcellular location">
    <subcellularLocation>
        <location evidence="5">Cell membrane</location>
        <topology evidence="5">Multi-pass membrane protein</topology>
    </subcellularLocation>
    <subcellularLocation>
        <location evidence="1">Membrane</location>
        <topology evidence="1">Multi-pass membrane protein</topology>
    </subcellularLocation>
</comment>
<accession>A0A0Q9YIV8</accession>
<comment type="function">
    <text evidence="5">Part of the twin-arginine translocation (Tat) system that transports large folded proteins containing a characteristic twin-arginine motif in their signal peptide across membranes.</text>
</comment>
<feature type="transmembrane region" description="Helical" evidence="5">
    <location>
        <begin position="200"/>
        <end position="217"/>
    </location>
</feature>
<feature type="transmembrane region" description="Helical" evidence="5">
    <location>
        <begin position="119"/>
        <end position="142"/>
    </location>
</feature>
<dbReference type="InterPro" id="IPR002033">
    <property type="entry name" value="TatC"/>
</dbReference>
<dbReference type="PANTHER" id="PTHR30371:SF0">
    <property type="entry name" value="SEC-INDEPENDENT PROTEIN TRANSLOCASE PROTEIN TATC, CHLOROPLASTIC-RELATED"/>
    <property type="match status" value="1"/>
</dbReference>
<comment type="subunit">
    <text evidence="5">Forms a complex with TatA.</text>
</comment>
<dbReference type="EMBL" id="LGPB01000020">
    <property type="protein sequence ID" value="KRG16964.1"/>
    <property type="molecule type" value="Genomic_DNA"/>
</dbReference>
<dbReference type="PANTHER" id="PTHR30371">
    <property type="entry name" value="SEC-INDEPENDENT PROTEIN TRANSLOCASE PROTEIN TATC"/>
    <property type="match status" value="1"/>
</dbReference>
<dbReference type="InterPro" id="IPR019820">
    <property type="entry name" value="Sec-indep_translocase_CS"/>
</dbReference>
<comment type="caution">
    <text evidence="6">The sequence shown here is derived from an EMBL/GenBank/DDBJ whole genome shotgun (WGS) entry which is preliminary data.</text>
</comment>
<keyword evidence="5" id="KW-0653">Protein transport</keyword>
<keyword evidence="5" id="KW-0811">Translocation</keyword>
<keyword evidence="4 5" id="KW-0472">Membrane</keyword>
<dbReference type="Pfam" id="PF00902">
    <property type="entry name" value="TatC"/>
    <property type="match status" value="1"/>
</dbReference>
<name>A0A0Q9YIV8_9BACI</name>
<evidence type="ECO:0000256" key="5">
    <source>
        <dbReference type="HAMAP-Rule" id="MF_00902"/>
    </source>
</evidence>
<evidence type="ECO:0000256" key="2">
    <source>
        <dbReference type="ARBA" id="ARBA00022692"/>
    </source>
</evidence>
<dbReference type="HAMAP" id="MF_00902">
    <property type="entry name" value="TatC"/>
    <property type="match status" value="1"/>
</dbReference>
<evidence type="ECO:0000256" key="4">
    <source>
        <dbReference type="ARBA" id="ARBA00023136"/>
    </source>
</evidence>
<evidence type="ECO:0000256" key="1">
    <source>
        <dbReference type="ARBA" id="ARBA00004141"/>
    </source>
</evidence>
<reference evidence="6 7" key="1">
    <citation type="submission" date="2015-06" db="EMBL/GenBank/DDBJ databases">
        <title>Genome sequencing project of Bacillus galactosidilyticus PL133.</title>
        <authorList>
            <person name="Gaiero J."/>
            <person name="Nicol R."/>
            <person name="Habash M."/>
        </authorList>
    </citation>
    <scope>NUCLEOTIDE SEQUENCE [LARGE SCALE GENOMIC DNA]</scope>
    <source>
        <strain evidence="6 7">PL133</strain>
    </source>
</reference>
<dbReference type="Proteomes" id="UP000053881">
    <property type="component" value="Unassembled WGS sequence"/>
</dbReference>
<evidence type="ECO:0000256" key="3">
    <source>
        <dbReference type="ARBA" id="ARBA00022989"/>
    </source>
</evidence>
<feature type="transmembrane region" description="Helical" evidence="5">
    <location>
        <begin position="27"/>
        <end position="44"/>
    </location>
</feature>
<evidence type="ECO:0000313" key="6">
    <source>
        <dbReference type="EMBL" id="KRG16964.1"/>
    </source>
</evidence>
<keyword evidence="3 5" id="KW-1133">Transmembrane helix</keyword>
<dbReference type="PATRIC" id="fig|217031.4.peg.680"/>
<dbReference type="GO" id="GO:0033281">
    <property type="term" value="C:TAT protein transport complex"/>
    <property type="evidence" value="ECO:0007669"/>
    <property type="project" value="UniProtKB-UniRule"/>
</dbReference>
<dbReference type="NCBIfam" id="TIGR00945">
    <property type="entry name" value="tatC"/>
    <property type="match status" value="1"/>
</dbReference>
<gene>
    <name evidence="5" type="primary">tatC</name>
    <name evidence="6" type="ORF">ACA29_01975</name>
</gene>
<feature type="transmembrane region" description="Helical" evidence="5">
    <location>
        <begin position="223"/>
        <end position="242"/>
    </location>
</feature>
<dbReference type="AlphaFoldDB" id="A0A0Q9YIV8"/>
<protein>
    <recommendedName>
        <fullName evidence="5">Sec-independent protein translocase protein TatC</fullName>
    </recommendedName>
</protein>